<dbReference type="STRING" id="436010.A0A166NZI3"/>
<feature type="non-terminal residue" evidence="1">
    <location>
        <position position="295"/>
    </location>
</feature>
<gene>
    <name evidence="1" type="ORF">FIBSPDRAFT_733929</name>
</gene>
<dbReference type="EMBL" id="KV417520">
    <property type="protein sequence ID" value="KZP25541.1"/>
    <property type="molecule type" value="Genomic_DNA"/>
</dbReference>
<dbReference type="Proteomes" id="UP000076532">
    <property type="component" value="Unassembled WGS sequence"/>
</dbReference>
<organism evidence="1 2">
    <name type="scientific">Athelia psychrophila</name>
    <dbReference type="NCBI Taxonomy" id="1759441"/>
    <lineage>
        <taxon>Eukaryota</taxon>
        <taxon>Fungi</taxon>
        <taxon>Dikarya</taxon>
        <taxon>Basidiomycota</taxon>
        <taxon>Agaricomycotina</taxon>
        <taxon>Agaricomycetes</taxon>
        <taxon>Agaricomycetidae</taxon>
        <taxon>Atheliales</taxon>
        <taxon>Atheliaceae</taxon>
        <taxon>Athelia</taxon>
    </lineage>
</organism>
<protein>
    <submittedName>
        <fullName evidence="1">Uncharacterized protein</fullName>
    </submittedName>
</protein>
<reference evidence="1 2" key="1">
    <citation type="journal article" date="2016" name="Mol. Biol. Evol.">
        <title>Comparative Genomics of Early-Diverging Mushroom-Forming Fungi Provides Insights into the Origins of Lignocellulose Decay Capabilities.</title>
        <authorList>
            <person name="Nagy L.G."/>
            <person name="Riley R."/>
            <person name="Tritt A."/>
            <person name="Adam C."/>
            <person name="Daum C."/>
            <person name="Floudas D."/>
            <person name="Sun H."/>
            <person name="Yadav J.S."/>
            <person name="Pangilinan J."/>
            <person name="Larsson K.H."/>
            <person name="Matsuura K."/>
            <person name="Barry K."/>
            <person name="Labutti K."/>
            <person name="Kuo R."/>
            <person name="Ohm R.A."/>
            <person name="Bhattacharya S.S."/>
            <person name="Shirouzu T."/>
            <person name="Yoshinaga Y."/>
            <person name="Martin F.M."/>
            <person name="Grigoriev I.V."/>
            <person name="Hibbett D.S."/>
        </authorList>
    </citation>
    <scope>NUCLEOTIDE SEQUENCE [LARGE SCALE GENOMIC DNA]</scope>
    <source>
        <strain evidence="1 2">CBS 109695</strain>
    </source>
</reference>
<name>A0A166NZI3_9AGAM</name>
<dbReference type="AlphaFoldDB" id="A0A166NZI3"/>
<evidence type="ECO:0000313" key="2">
    <source>
        <dbReference type="Proteomes" id="UP000076532"/>
    </source>
</evidence>
<evidence type="ECO:0000313" key="1">
    <source>
        <dbReference type="EMBL" id="KZP25541.1"/>
    </source>
</evidence>
<keyword evidence="2" id="KW-1185">Reference proteome</keyword>
<dbReference type="OrthoDB" id="3268074at2759"/>
<dbReference type="Gene3D" id="1.20.1280.50">
    <property type="match status" value="1"/>
</dbReference>
<accession>A0A166NZI3</accession>
<proteinExistence type="predicted"/>
<sequence length="295" mass="34051">MSSEKGHVCAFTAIVDSIFTPPSPSPDLLRTNTTPTHQEDAHIRMTLRHVDRDLSSLDDALDHLKVIQERLSHKREELRAFSTQHRSIISPVRCIPPEILAEIFLYMGRIFSDHPYPHSYNRHIKYMRDVILPSHICQRWRHIALSTPELWAYINVEIGSARSKPGNMAHRLACTQSWISRTAGYPLSIQLSWLTDGRKEDWDSLLDIVIPHTARWQSFKIHISQNHHEHHLAAIKHNLPMLYDLSIWIAPLSVLDGETVAFDLFEIAPQLRQVTIAIGRMAIHELRLPWAQLTH</sequence>